<sequence length="246" mass="27511">MTDLITAFLLPLCPGASLSFPVTSRYNPAELLYLINPRLPPLVQSSSISDSFGRISCRYYYWSPATAVALVLAHDFRLLTRSDFYCSEKDRGCTNPAAPSFALCVSTRYTHIRATPSRLYIRSRAKHLPPPLPSISLRLVETRNRAATWLMGTPRTGRWRVEKEMKRKHVSFGQWFWVNNMDEQWFLADASSLGSSTVPNYGSSRASHGPTRRRSVLVLIGKTSGPAAGSHTPALVSWMVFVGWDG</sequence>
<reference evidence="2" key="1">
    <citation type="submission" date="2023-03" db="EMBL/GenBank/DDBJ databases">
        <title>Massive genome expansion in bonnet fungi (Mycena s.s.) driven by repeated elements and novel gene families across ecological guilds.</title>
        <authorList>
            <consortium name="Lawrence Berkeley National Laboratory"/>
            <person name="Harder C.B."/>
            <person name="Miyauchi S."/>
            <person name="Viragh M."/>
            <person name="Kuo A."/>
            <person name="Thoen E."/>
            <person name="Andreopoulos B."/>
            <person name="Lu D."/>
            <person name="Skrede I."/>
            <person name="Drula E."/>
            <person name="Henrissat B."/>
            <person name="Morin E."/>
            <person name="Kohler A."/>
            <person name="Barry K."/>
            <person name="LaButti K."/>
            <person name="Morin E."/>
            <person name="Salamov A."/>
            <person name="Lipzen A."/>
            <person name="Mereny Z."/>
            <person name="Hegedus B."/>
            <person name="Baldrian P."/>
            <person name="Stursova M."/>
            <person name="Weitz H."/>
            <person name="Taylor A."/>
            <person name="Grigoriev I.V."/>
            <person name="Nagy L.G."/>
            <person name="Martin F."/>
            <person name="Kauserud H."/>
        </authorList>
    </citation>
    <scope>NUCLEOTIDE SEQUENCE</scope>
    <source>
        <strain evidence="2">CBHHK182m</strain>
    </source>
</reference>
<dbReference type="AlphaFoldDB" id="A0AAD7GXB7"/>
<feature type="signal peptide" evidence="1">
    <location>
        <begin position="1"/>
        <end position="19"/>
    </location>
</feature>
<dbReference type="Proteomes" id="UP001215598">
    <property type="component" value="Unassembled WGS sequence"/>
</dbReference>
<feature type="chain" id="PRO_5042044143" evidence="1">
    <location>
        <begin position="20"/>
        <end position="246"/>
    </location>
</feature>
<evidence type="ECO:0000313" key="3">
    <source>
        <dbReference type="Proteomes" id="UP001215598"/>
    </source>
</evidence>
<gene>
    <name evidence="2" type="ORF">B0H16DRAFT_1481601</name>
</gene>
<accession>A0AAD7GXB7</accession>
<protein>
    <submittedName>
        <fullName evidence="2">Uncharacterized protein</fullName>
    </submittedName>
</protein>
<organism evidence="2 3">
    <name type="scientific">Mycena metata</name>
    <dbReference type="NCBI Taxonomy" id="1033252"/>
    <lineage>
        <taxon>Eukaryota</taxon>
        <taxon>Fungi</taxon>
        <taxon>Dikarya</taxon>
        <taxon>Basidiomycota</taxon>
        <taxon>Agaricomycotina</taxon>
        <taxon>Agaricomycetes</taxon>
        <taxon>Agaricomycetidae</taxon>
        <taxon>Agaricales</taxon>
        <taxon>Marasmiineae</taxon>
        <taxon>Mycenaceae</taxon>
        <taxon>Mycena</taxon>
    </lineage>
</organism>
<evidence type="ECO:0000256" key="1">
    <source>
        <dbReference type="SAM" id="SignalP"/>
    </source>
</evidence>
<dbReference type="EMBL" id="JARKIB010000444">
    <property type="protein sequence ID" value="KAJ7707250.1"/>
    <property type="molecule type" value="Genomic_DNA"/>
</dbReference>
<evidence type="ECO:0000313" key="2">
    <source>
        <dbReference type="EMBL" id="KAJ7707250.1"/>
    </source>
</evidence>
<keyword evidence="1" id="KW-0732">Signal</keyword>
<keyword evidence="3" id="KW-1185">Reference proteome</keyword>
<proteinExistence type="predicted"/>
<name>A0AAD7GXB7_9AGAR</name>
<comment type="caution">
    <text evidence="2">The sequence shown here is derived from an EMBL/GenBank/DDBJ whole genome shotgun (WGS) entry which is preliminary data.</text>
</comment>